<feature type="region of interest" description="Disordered" evidence="1">
    <location>
        <begin position="79"/>
        <end position="121"/>
    </location>
</feature>
<gene>
    <name evidence="2" type="ORF">LIER_11888</name>
</gene>
<keyword evidence="3" id="KW-1185">Reference proteome</keyword>
<dbReference type="PANTHER" id="PTHR35111:SF5">
    <property type="entry name" value="F10A5.9"/>
    <property type="match status" value="1"/>
</dbReference>
<evidence type="ECO:0000313" key="3">
    <source>
        <dbReference type="Proteomes" id="UP001454036"/>
    </source>
</evidence>
<reference evidence="2 3" key="1">
    <citation type="submission" date="2024-01" db="EMBL/GenBank/DDBJ databases">
        <title>The complete chloroplast genome sequence of Lithospermum erythrorhizon: insights into the phylogenetic relationship among Boraginaceae species and the maternal lineages of purple gromwells.</title>
        <authorList>
            <person name="Okada T."/>
            <person name="Watanabe K."/>
        </authorList>
    </citation>
    <scope>NUCLEOTIDE SEQUENCE [LARGE SCALE GENOMIC DNA]</scope>
</reference>
<protein>
    <submittedName>
        <fullName evidence="2">Uncharacterized protein</fullName>
    </submittedName>
</protein>
<proteinExistence type="predicted"/>
<sequence>MTQLIEMYYNFKHKKMENRFIIQIKEEGIQNLEIGPSRKASSNCQTKLVNSNFSGLKFLNHFRKLVIRFMFIVPPGRRSCSGDSSSPDTHQPTTPRQHVPSRRSCDWRPKQHVPSRRSCDWRSKHVPSRRSCDWRQPPPPATLQASRSYNSSLNSHYNEAIADCIEFLNKSSHGGISYNSRISDTMV</sequence>
<dbReference type="Proteomes" id="UP001454036">
    <property type="component" value="Unassembled WGS sequence"/>
</dbReference>
<organism evidence="2 3">
    <name type="scientific">Lithospermum erythrorhizon</name>
    <name type="common">Purple gromwell</name>
    <name type="synonym">Lithospermum officinale var. erythrorhizon</name>
    <dbReference type="NCBI Taxonomy" id="34254"/>
    <lineage>
        <taxon>Eukaryota</taxon>
        <taxon>Viridiplantae</taxon>
        <taxon>Streptophyta</taxon>
        <taxon>Embryophyta</taxon>
        <taxon>Tracheophyta</taxon>
        <taxon>Spermatophyta</taxon>
        <taxon>Magnoliopsida</taxon>
        <taxon>eudicotyledons</taxon>
        <taxon>Gunneridae</taxon>
        <taxon>Pentapetalae</taxon>
        <taxon>asterids</taxon>
        <taxon>lamiids</taxon>
        <taxon>Boraginales</taxon>
        <taxon>Boraginaceae</taxon>
        <taxon>Boraginoideae</taxon>
        <taxon>Lithospermeae</taxon>
        <taxon>Lithospermum</taxon>
    </lineage>
</organism>
<comment type="caution">
    <text evidence="2">The sequence shown here is derived from an EMBL/GenBank/DDBJ whole genome shotgun (WGS) entry which is preliminary data.</text>
</comment>
<evidence type="ECO:0000313" key="2">
    <source>
        <dbReference type="EMBL" id="GAA0153716.1"/>
    </source>
</evidence>
<name>A0AAV3PRN2_LITER</name>
<accession>A0AAV3PRN2</accession>
<dbReference type="PANTHER" id="PTHR35111">
    <property type="entry name" value="F10A5.9-RELATED"/>
    <property type="match status" value="1"/>
</dbReference>
<feature type="region of interest" description="Disordered" evidence="1">
    <location>
        <begin position="128"/>
        <end position="147"/>
    </location>
</feature>
<feature type="compositionally biased region" description="Polar residues" evidence="1">
    <location>
        <begin position="81"/>
        <end position="96"/>
    </location>
</feature>
<dbReference type="AlphaFoldDB" id="A0AAV3PRN2"/>
<evidence type="ECO:0000256" key="1">
    <source>
        <dbReference type="SAM" id="MobiDB-lite"/>
    </source>
</evidence>
<dbReference type="EMBL" id="BAABME010002236">
    <property type="protein sequence ID" value="GAA0153716.1"/>
    <property type="molecule type" value="Genomic_DNA"/>
</dbReference>